<dbReference type="SMART" id="SM00354">
    <property type="entry name" value="HTH_LACI"/>
    <property type="match status" value="1"/>
</dbReference>
<dbReference type="SUPFAM" id="SSF53822">
    <property type="entry name" value="Periplasmic binding protein-like I"/>
    <property type="match status" value="1"/>
</dbReference>
<dbReference type="RefSeq" id="WP_236656864.1">
    <property type="nucleotide sequence ID" value="NZ_CP030840.1"/>
</dbReference>
<reference evidence="6 7" key="1">
    <citation type="journal article" date="2018" name="Front. Microbiol.">
        <title>Hydrolytic Capabilities as a Key to Environmental Success: Chitinolytic and Cellulolytic Acidobacteria From Acidic Sub-arctic Soils and Boreal Peatlands.</title>
        <authorList>
            <person name="Belova S.E."/>
            <person name="Ravin N.V."/>
            <person name="Pankratov T.A."/>
            <person name="Rakitin A.L."/>
            <person name="Ivanova A.A."/>
            <person name="Beletsky A.V."/>
            <person name="Mardanov A.V."/>
            <person name="Sinninghe Damste J.S."/>
            <person name="Dedysh S.N."/>
        </authorList>
    </citation>
    <scope>NUCLEOTIDE SEQUENCE [LARGE SCALE GENOMIC DNA]</scope>
    <source>
        <strain evidence="6 7">SBC82</strain>
    </source>
</reference>
<dbReference type="Gene3D" id="3.40.50.2300">
    <property type="match status" value="2"/>
</dbReference>
<dbReference type="InterPro" id="IPR046335">
    <property type="entry name" value="LacI/GalR-like_sensor"/>
</dbReference>
<dbReference type="KEGG" id="abas:ACPOL_4024"/>
<organism evidence="6 7">
    <name type="scientific">Acidisarcina polymorpha</name>
    <dbReference type="NCBI Taxonomy" id="2211140"/>
    <lineage>
        <taxon>Bacteria</taxon>
        <taxon>Pseudomonadati</taxon>
        <taxon>Acidobacteriota</taxon>
        <taxon>Terriglobia</taxon>
        <taxon>Terriglobales</taxon>
        <taxon>Acidobacteriaceae</taxon>
        <taxon>Acidisarcina</taxon>
    </lineage>
</organism>
<evidence type="ECO:0000256" key="3">
    <source>
        <dbReference type="ARBA" id="ARBA00023163"/>
    </source>
</evidence>
<keyword evidence="7" id="KW-1185">Reference proteome</keyword>
<dbReference type="AlphaFoldDB" id="A0A2Z5G289"/>
<sequence length="354" mass="39153">MKDIAEDLGLSVVTISKVLRNHPDIAEETRHRVLQRMKEVDYRPNTMARSLVTGRSYLVGLVVPDLLHPFFAELAKVISAAVGKRGYSIIISSSEEDPAMEVREIEQLMDRSLDALIVASSGSDIGPFSRLDRQGVPYVLIDRELAGLSANFVGTNDETVGRLATEHLIDQGCKRIAHIRGRENSTGERRFEGYKRALQRNSIPYVDSLVVARSSVDINSEKMGAEAMRLLLERRPIPDGIFAYNDPLAIGAMEAILEAGLRIPEDIAVIGCGNLHYDRLLRVPLSSVDQDSQGMGDRTAEIVLTLLESKIRPQARSIILEPSLVLRDSSMRTTGRRSAARRSKPANSKRTGRT</sequence>
<dbReference type="Proteomes" id="UP000253606">
    <property type="component" value="Chromosome"/>
</dbReference>
<gene>
    <name evidence="6" type="ORF">ACPOL_4024</name>
</gene>
<evidence type="ECO:0000256" key="1">
    <source>
        <dbReference type="ARBA" id="ARBA00023015"/>
    </source>
</evidence>
<feature type="compositionally biased region" description="Basic residues" evidence="4">
    <location>
        <begin position="334"/>
        <end position="344"/>
    </location>
</feature>
<dbReference type="InterPro" id="IPR000843">
    <property type="entry name" value="HTH_LacI"/>
</dbReference>
<keyword evidence="1" id="KW-0805">Transcription regulation</keyword>
<feature type="domain" description="HTH lacI-type" evidence="5">
    <location>
        <begin position="1"/>
        <end position="53"/>
    </location>
</feature>
<dbReference type="Gene3D" id="1.10.260.40">
    <property type="entry name" value="lambda repressor-like DNA-binding domains"/>
    <property type="match status" value="1"/>
</dbReference>
<dbReference type="EMBL" id="CP030840">
    <property type="protein sequence ID" value="AXC13303.1"/>
    <property type="molecule type" value="Genomic_DNA"/>
</dbReference>
<dbReference type="InterPro" id="IPR028082">
    <property type="entry name" value="Peripla_BP_I"/>
</dbReference>
<feature type="region of interest" description="Disordered" evidence="4">
    <location>
        <begin position="330"/>
        <end position="354"/>
    </location>
</feature>
<dbReference type="GO" id="GO:0003700">
    <property type="term" value="F:DNA-binding transcription factor activity"/>
    <property type="evidence" value="ECO:0007669"/>
    <property type="project" value="TreeGrafter"/>
</dbReference>
<dbReference type="PANTHER" id="PTHR30146">
    <property type="entry name" value="LACI-RELATED TRANSCRIPTIONAL REPRESSOR"/>
    <property type="match status" value="1"/>
</dbReference>
<dbReference type="GO" id="GO:0000976">
    <property type="term" value="F:transcription cis-regulatory region binding"/>
    <property type="evidence" value="ECO:0007669"/>
    <property type="project" value="TreeGrafter"/>
</dbReference>
<evidence type="ECO:0000313" key="6">
    <source>
        <dbReference type="EMBL" id="AXC13303.1"/>
    </source>
</evidence>
<protein>
    <submittedName>
        <fullName evidence="6">Ribose operon repressor</fullName>
    </submittedName>
</protein>
<feature type="compositionally biased region" description="Polar residues" evidence="4">
    <location>
        <begin position="345"/>
        <end position="354"/>
    </location>
</feature>
<evidence type="ECO:0000256" key="2">
    <source>
        <dbReference type="ARBA" id="ARBA00023125"/>
    </source>
</evidence>
<dbReference type="SUPFAM" id="SSF47413">
    <property type="entry name" value="lambda repressor-like DNA-binding domains"/>
    <property type="match status" value="1"/>
</dbReference>
<dbReference type="PROSITE" id="PS50932">
    <property type="entry name" value="HTH_LACI_2"/>
    <property type="match status" value="1"/>
</dbReference>
<dbReference type="InterPro" id="IPR010982">
    <property type="entry name" value="Lambda_DNA-bd_dom_sf"/>
</dbReference>
<dbReference type="CDD" id="cd01392">
    <property type="entry name" value="HTH_LacI"/>
    <property type="match status" value="1"/>
</dbReference>
<evidence type="ECO:0000313" key="7">
    <source>
        <dbReference type="Proteomes" id="UP000253606"/>
    </source>
</evidence>
<dbReference type="CDD" id="cd06267">
    <property type="entry name" value="PBP1_LacI_sugar_binding-like"/>
    <property type="match status" value="1"/>
</dbReference>
<proteinExistence type="predicted"/>
<keyword evidence="3" id="KW-0804">Transcription</keyword>
<dbReference type="Pfam" id="PF13377">
    <property type="entry name" value="Peripla_BP_3"/>
    <property type="match status" value="1"/>
</dbReference>
<accession>A0A2Z5G289</accession>
<evidence type="ECO:0000256" key="4">
    <source>
        <dbReference type="SAM" id="MobiDB-lite"/>
    </source>
</evidence>
<name>A0A2Z5G289_9BACT</name>
<keyword evidence="2" id="KW-0238">DNA-binding</keyword>
<evidence type="ECO:0000259" key="5">
    <source>
        <dbReference type="PROSITE" id="PS50932"/>
    </source>
</evidence>
<dbReference type="PANTHER" id="PTHR30146:SF109">
    <property type="entry name" value="HTH-TYPE TRANSCRIPTIONAL REGULATOR GALS"/>
    <property type="match status" value="1"/>
</dbReference>
<dbReference type="Pfam" id="PF00356">
    <property type="entry name" value="LacI"/>
    <property type="match status" value="1"/>
</dbReference>